<evidence type="ECO:0000256" key="1">
    <source>
        <dbReference type="ARBA" id="ARBA00022559"/>
    </source>
</evidence>
<evidence type="ECO:0000256" key="2">
    <source>
        <dbReference type="ARBA" id="ARBA00022862"/>
    </source>
</evidence>
<keyword evidence="8" id="KW-1185">Reference proteome</keyword>
<evidence type="ECO:0000256" key="3">
    <source>
        <dbReference type="ARBA" id="ARBA00023002"/>
    </source>
</evidence>
<keyword evidence="5" id="KW-0676">Redox-active center</keyword>
<dbReference type="PANTHER" id="PTHR43110">
    <property type="entry name" value="THIOL PEROXIDASE"/>
    <property type="match status" value="1"/>
</dbReference>
<keyword evidence="3" id="KW-0560">Oxidoreductase</keyword>
<evidence type="ECO:0000313" key="8">
    <source>
        <dbReference type="Proteomes" id="UP000186705"/>
    </source>
</evidence>
<dbReference type="CDD" id="cd03014">
    <property type="entry name" value="PRX_Atyp2cys"/>
    <property type="match status" value="1"/>
</dbReference>
<evidence type="ECO:0000256" key="5">
    <source>
        <dbReference type="ARBA" id="ARBA00023284"/>
    </source>
</evidence>
<reference evidence="7 8" key="1">
    <citation type="submission" date="2016-11" db="EMBL/GenBank/DDBJ databases">
        <title>Description of two novel members of the family Erysipelotrichaceae: Ileibacterium lipovorans gen. nov., sp. nov. and Dubosiella newyorkensis, gen. nov., sp. nov.</title>
        <authorList>
            <person name="Cox L.M."/>
            <person name="Sohn J."/>
            <person name="Tyrrell K.L."/>
            <person name="Citron D.M."/>
            <person name="Lawson P.A."/>
            <person name="Patel N.B."/>
            <person name="Iizumi T."/>
            <person name="Perez-Perez G.I."/>
            <person name="Goldstein E.J."/>
            <person name="Blaser M.J."/>
        </authorList>
    </citation>
    <scope>NUCLEOTIDE SEQUENCE [LARGE SCALE GENOMIC DNA]</scope>
    <source>
        <strain evidence="7 8">NYU-BL-A4</strain>
    </source>
</reference>
<keyword evidence="4" id="KW-1015">Disulfide bond</keyword>
<name>A0A1U7NK38_9FIRM</name>
<dbReference type="PANTHER" id="PTHR43110:SF1">
    <property type="entry name" value="THIOL PEROXIDASE"/>
    <property type="match status" value="1"/>
</dbReference>
<feature type="domain" description="Thioredoxin" evidence="6">
    <location>
        <begin position="16"/>
        <end position="162"/>
    </location>
</feature>
<keyword evidence="1 7" id="KW-0575">Peroxidase</keyword>
<dbReference type="SUPFAM" id="SSF52833">
    <property type="entry name" value="Thioredoxin-like"/>
    <property type="match status" value="1"/>
</dbReference>
<evidence type="ECO:0000256" key="4">
    <source>
        <dbReference type="ARBA" id="ARBA00023157"/>
    </source>
</evidence>
<dbReference type="Gene3D" id="3.40.30.10">
    <property type="entry name" value="Glutaredoxin"/>
    <property type="match status" value="1"/>
</dbReference>
<evidence type="ECO:0000259" key="6">
    <source>
        <dbReference type="PROSITE" id="PS51352"/>
    </source>
</evidence>
<dbReference type="NCBIfam" id="NF001808">
    <property type="entry name" value="PRK00522.1"/>
    <property type="match status" value="1"/>
</dbReference>
<dbReference type="AlphaFoldDB" id="A0A1U7NK38"/>
<dbReference type="PROSITE" id="PS01265">
    <property type="entry name" value="TPX"/>
    <property type="match status" value="1"/>
</dbReference>
<dbReference type="Proteomes" id="UP000186705">
    <property type="component" value="Unassembled WGS sequence"/>
</dbReference>
<organism evidence="7 8">
    <name type="scientific">Dubosiella newyorkensis</name>
    <dbReference type="NCBI Taxonomy" id="1862672"/>
    <lineage>
        <taxon>Bacteria</taxon>
        <taxon>Bacillati</taxon>
        <taxon>Bacillota</taxon>
        <taxon>Erysipelotrichia</taxon>
        <taxon>Erysipelotrichales</taxon>
        <taxon>Erysipelotrichaceae</taxon>
        <taxon>Dubosiella</taxon>
    </lineage>
</organism>
<dbReference type="RefSeq" id="WP_076342256.1">
    <property type="nucleotide sequence ID" value="NZ_CAJTMI010000004.1"/>
</dbReference>
<dbReference type="GeneID" id="78276426"/>
<dbReference type="InterPro" id="IPR013740">
    <property type="entry name" value="Redoxin"/>
</dbReference>
<dbReference type="STRING" id="1862672.BO225_10810"/>
<dbReference type="InterPro" id="IPR018219">
    <property type="entry name" value="Tpx_CS"/>
</dbReference>
<dbReference type="Pfam" id="PF08534">
    <property type="entry name" value="Redoxin"/>
    <property type="match status" value="1"/>
</dbReference>
<accession>A0A1U7NK38</accession>
<comment type="caution">
    <text evidence="7">The sequence shown here is derived from an EMBL/GenBank/DDBJ whole genome shotgun (WGS) entry which is preliminary data.</text>
</comment>
<dbReference type="InterPro" id="IPR050455">
    <property type="entry name" value="Tpx_Peroxidase_subfamily"/>
</dbReference>
<sequence>MTTFLGNPVTLEGTRLSAGEEMPNFTVTTTDLTDIQPMEKRGKKIILAVPSVDTAVCSMELAKFMNLIKGQDEVEVISVSMDLPFALTRWCQAENNKQLLTTSDYKDRDFAKKTGTYMKENGLLARSVFVTDEDGVLTHVQYVDEVSEEPDYDAALIAAGLKK</sequence>
<evidence type="ECO:0000313" key="7">
    <source>
        <dbReference type="EMBL" id="OLU44367.1"/>
    </source>
</evidence>
<proteinExistence type="predicted"/>
<dbReference type="InterPro" id="IPR013766">
    <property type="entry name" value="Thioredoxin_domain"/>
</dbReference>
<dbReference type="InterPro" id="IPR036249">
    <property type="entry name" value="Thioredoxin-like_sf"/>
</dbReference>
<dbReference type="InterPro" id="IPR002065">
    <property type="entry name" value="TPX"/>
</dbReference>
<protein>
    <submittedName>
        <fullName evidence="7">Lipid hydroperoxide peroxidase</fullName>
    </submittedName>
</protein>
<dbReference type="OrthoDB" id="9781543at2"/>
<keyword evidence="2" id="KW-0049">Antioxidant</keyword>
<gene>
    <name evidence="7" type="ORF">BO225_10810</name>
</gene>
<dbReference type="GO" id="GO:0008379">
    <property type="term" value="F:thioredoxin peroxidase activity"/>
    <property type="evidence" value="ECO:0007669"/>
    <property type="project" value="InterPro"/>
</dbReference>
<dbReference type="PROSITE" id="PS51352">
    <property type="entry name" value="THIOREDOXIN_2"/>
    <property type="match status" value="1"/>
</dbReference>
<dbReference type="EMBL" id="MPKA01000113">
    <property type="protein sequence ID" value="OLU44367.1"/>
    <property type="molecule type" value="Genomic_DNA"/>
</dbReference>